<proteinExistence type="inferred from homology"/>
<accession>E5Y5D7</accession>
<dbReference type="Pfam" id="PF09857">
    <property type="entry name" value="YjhX_toxin"/>
    <property type="match status" value="1"/>
</dbReference>
<dbReference type="InterPro" id="IPR018654">
    <property type="entry name" value="YjhX_toxin"/>
</dbReference>
<dbReference type="AlphaFoldDB" id="E5Y5D7"/>
<comment type="caution">
    <text evidence="1">The sequence shown here is derived from an EMBL/GenBank/DDBJ whole genome shotgun (WGS) entry which is preliminary data.</text>
</comment>
<dbReference type="Proteomes" id="UP000006034">
    <property type="component" value="Unassembled WGS sequence"/>
</dbReference>
<dbReference type="eggNOG" id="COG3811">
    <property type="taxonomic scope" value="Bacteria"/>
</dbReference>
<protein>
    <submittedName>
        <fullName evidence="1">Uncharacterized protein</fullName>
    </submittedName>
</protein>
<organism evidence="1 2">
    <name type="scientific">Bilophila wadsworthia (strain 3_1_6)</name>
    <dbReference type="NCBI Taxonomy" id="563192"/>
    <lineage>
        <taxon>Bacteria</taxon>
        <taxon>Pseudomonadati</taxon>
        <taxon>Thermodesulfobacteriota</taxon>
        <taxon>Desulfovibrionia</taxon>
        <taxon>Desulfovibrionales</taxon>
        <taxon>Desulfovibrionaceae</taxon>
        <taxon>Bilophila</taxon>
    </lineage>
</organism>
<reference evidence="1 2" key="1">
    <citation type="submission" date="2010-10" db="EMBL/GenBank/DDBJ databases">
        <authorList>
            <consortium name="The Broad Institute Genome Sequencing Platform"/>
            <person name="Ward D."/>
            <person name="Earl A."/>
            <person name="Feldgarden M."/>
            <person name="Young S.K."/>
            <person name="Gargeya S."/>
            <person name="Zeng Q."/>
            <person name="Alvarado L."/>
            <person name="Berlin A."/>
            <person name="Bochicchio J."/>
            <person name="Chapman S.B."/>
            <person name="Chen Z."/>
            <person name="Freedman E."/>
            <person name="Gellesch M."/>
            <person name="Goldberg J."/>
            <person name="Griggs A."/>
            <person name="Gujja S."/>
            <person name="Heilman E."/>
            <person name="Heiman D."/>
            <person name="Howarth C."/>
            <person name="Mehta T."/>
            <person name="Neiman D."/>
            <person name="Pearson M."/>
            <person name="Roberts A."/>
            <person name="Saif S."/>
            <person name="Shea T."/>
            <person name="Shenoy N."/>
            <person name="Sisk P."/>
            <person name="Stolte C."/>
            <person name="Sykes S."/>
            <person name="White J."/>
            <person name="Yandava C."/>
            <person name="Allen-Vercoe E."/>
            <person name="Sibley C."/>
            <person name="Ambrose C.E."/>
            <person name="Strauss J."/>
            <person name="Daigneault M."/>
            <person name="Haas B."/>
            <person name="Nusbaum C."/>
            <person name="Birren B."/>
        </authorList>
    </citation>
    <scope>NUCLEOTIDE SEQUENCE [LARGE SCALE GENOMIC DNA]</scope>
    <source>
        <strain evidence="1 2">3_1_6</strain>
    </source>
</reference>
<dbReference type="EMBL" id="ADCP02000001">
    <property type="protein sequence ID" value="EFV44904.1"/>
    <property type="molecule type" value="Genomic_DNA"/>
</dbReference>
<name>E5Y5D7_BILW3</name>
<sequence>MNISRFEQRTLHALAKGGRIIIIRDDSGKVADVECYTREGWLLCDCTMEIFKKLKSKKLICSKNSLPYRITSEGLLAVRSQSDNR</sequence>
<reference evidence="1 2" key="2">
    <citation type="submission" date="2013-04" db="EMBL/GenBank/DDBJ databases">
        <title>The Genome Sequence of Bilophila wadsworthia 3_1_6.</title>
        <authorList>
            <consortium name="The Broad Institute Genomics Platform"/>
            <person name="Earl A."/>
            <person name="Ward D."/>
            <person name="Feldgarden M."/>
            <person name="Gevers D."/>
            <person name="Sibley C."/>
            <person name="Strauss J."/>
            <person name="Allen-Vercoe E."/>
            <person name="Walker B."/>
            <person name="Young S."/>
            <person name="Zeng Q."/>
            <person name="Gargeya S."/>
            <person name="Fitzgerald M."/>
            <person name="Haas B."/>
            <person name="Abouelleil A."/>
            <person name="Allen A.W."/>
            <person name="Alvarado L."/>
            <person name="Arachchi H.M."/>
            <person name="Berlin A.M."/>
            <person name="Chapman S.B."/>
            <person name="Gainer-Dewar J."/>
            <person name="Goldberg J."/>
            <person name="Griggs A."/>
            <person name="Gujja S."/>
            <person name="Hansen M."/>
            <person name="Howarth C."/>
            <person name="Imamovic A."/>
            <person name="Ireland A."/>
            <person name="Larimer J."/>
            <person name="McCowan C."/>
            <person name="Murphy C."/>
            <person name="Pearson M."/>
            <person name="Poon T.W."/>
            <person name="Priest M."/>
            <person name="Roberts A."/>
            <person name="Saif S."/>
            <person name="Shea T."/>
            <person name="Sisk P."/>
            <person name="Sykes S."/>
            <person name="Wortman J."/>
            <person name="Nusbaum C."/>
            <person name="Birren B."/>
        </authorList>
    </citation>
    <scope>NUCLEOTIDE SEQUENCE [LARGE SCALE GENOMIC DNA]</scope>
    <source>
        <strain evidence="1 2">3_1_6</strain>
    </source>
</reference>
<evidence type="ECO:0000313" key="2">
    <source>
        <dbReference type="Proteomes" id="UP000006034"/>
    </source>
</evidence>
<evidence type="ECO:0000313" key="1">
    <source>
        <dbReference type="EMBL" id="EFV44904.1"/>
    </source>
</evidence>
<dbReference type="HOGENOM" id="CLU_164736_0_0_7"/>
<dbReference type="RefSeq" id="WP_005026544.1">
    <property type="nucleotide sequence ID" value="NZ_KE150238.1"/>
</dbReference>
<keyword evidence="2" id="KW-1185">Reference proteome</keyword>
<dbReference type="NCBIfam" id="NF010240">
    <property type="entry name" value="PRK13687.1"/>
    <property type="match status" value="1"/>
</dbReference>
<gene>
    <name evidence="1" type="ORF">HMPREF0179_01400</name>
</gene>
<dbReference type="HAMAP" id="MF_00827">
    <property type="entry name" value="UPF0386"/>
    <property type="match status" value="1"/>
</dbReference>
<dbReference type="GeneID" id="78086523"/>